<dbReference type="Proteomes" id="UP001151760">
    <property type="component" value="Unassembled WGS sequence"/>
</dbReference>
<reference evidence="1" key="2">
    <citation type="submission" date="2022-01" db="EMBL/GenBank/DDBJ databases">
        <authorList>
            <person name="Yamashiro T."/>
            <person name="Shiraishi A."/>
            <person name="Satake H."/>
            <person name="Nakayama K."/>
        </authorList>
    </citation>
    <scope>NUCLEOTIDE SEQUENCE</scope>
</reference>
<evidence type="ECO:0000313" key="1">
    <source>
        <dbReference type="EMBL" id="GJT51366.1"/>
    </source>
</evidence>
<gene>
    <name evidence="1" type="ORF">Tco_0977523</name>
</gene>
<dbReference type="EMBL" id="BQNB010016401">
    <property type="protein sequence ID" value="GJT51366.1"/>
    <property type="molecule type" value="Genomic_DNA"/>
</dbReference>
<organism evidence="1 2">
    <name type="scientific">Tanacetum coccineum</name>
    <dbReference type="NCBI Taxonomy" id="301880"/>
    <lineage>
        <taxon>Eukaryota</taxon>
        <taxon>Viridiplantae</taxon>
        <taxon>Streptophyta</taxon>
        <taxon>Embryophyta</taxon>
        <taxon>Tracheophyta</taxon>
        <taxon>Spermatophyta</taxon>
        <taxon>Magnoliopsida</taxon>
        <taxon>eudicotyledons</taxon>
        <taxon>Gunneridae</taxon>
        <taxon>Pentapetalae</taxon>
        <taxon>asterids</taxon>
        <taxon>campanulids</taxon>
        <taxon>Asterales</taxon>
        <taxon>Asteraceae</taxon>
        <taxon>Asteroideae</taxon>
        <taxon>Anthemideae</taxon>
        <taxon>Anthemidinae</taxon>
        <taxon>Tanacetum</taxon>
    </lineage>
</organism>
<reference evidence="1" key="1">
    <citation type="journal article" date="2022" name="Int. J. Mol. Sci.">
        <title>Draft Genome of Tanacetum Coccineum: Genomic Comparison of Closely Related Tanacetum-Family Plants.</title>
        <authorList>
            <person name="Yamashiro T."/>
            <person name="Shiraishi A."/>
            <person name="Nakayama K."/>
            <person name="Satake H."/>
        </authorList>
    </citation>
    <scope>NUCLEOTIDE SEQUENCE</scope>
</reference>
<comment type="caution">
    <text evidence="1">The sequence shown here is derived from an EMBL/GenBank/DDBJ whole genome shotgun (WGS) entry which is preliminary data.</text>
</comment>
<accession>A0ABQ5EKB3</accession>
<name>A0ABQ5EKB3_9ASTR</name>
<evidence type="ECO:0000313" key="2">
    <source>
        <dbReference type="Proteomes" id="UP001151760"/>
    </source>
</evidence>
<protein>
    <submittedName>
        <fullName evidence="1">Uncharacterized protein</fullName>
    </submittedName>
</protein>
<keyword evidence="2" id="KW-1185">Reference proteome</keyword>
<proteinExistence type="predicted"/>
<sequence length="266" mass="30826">MYDIRRTHSTYLKGIQDFLIFAENNRVNNGDARIYCKNFVRLKDIKDIEYHLITRVLTFTDNENRDSYINDDCGTSNEMSNSVEDTFGFNDQENLQTVLEDSQKPLYASCTKFFVLSGVLKLFGVKAKMDGCKFRRPIKASQVYQFGVGQIQTRVWRCCFAAHLAAKKVAAAVADSWVSTRTVAGAYNMAVVWYDTTRTVLGHETWWQRGTLISRVDTLRGRGLINYERMTYKGYFMRMAYRGPKLDERWRGRKDGGKVKSWLLPF</sequence>